<keyword evidence="2" id="KW-0813">Transport</keyword>
<dbReference type="Proteomes" id="UP000018874">
    <property type="component" value="Unassembled WGS sequence"/>
</dbReference>
<dbReference type="Pfam" id="PF00593">
    <property type="entry name" value="TonB_dep_Rec_b-barrel"/>
    <property type="match status" value="1"/>
</dbReference>
<dbReference type="InterPro" id="IPR012910">
    <property type="entry name" value="Plug_dom"/>
</dbReference>
<keyword evidence="4" id="KW-0812">Transmembrane</keyword>
<evidence type="ECO:0000259" key="12">
    <source>
        <dbReference type="Pfam" id="PF07715"/>
    </source>
</evidence>
<keyword evidence="7 10" id="KW-0472">Membrane</keyword>
<evidence type="ECO:0000256" key="10">
    <source>
        <dbReference type="RuleBase" id="RU003357"/>
    </source>
</evidence>
<dbReference type="Pfam" id="PF07715">
    <property type="entry name" value="Plug"/>
    <property type="match status" value="1"/>
</dbReference>
<comment type="similarity">
    <text evidence="10">Belongs to the TonB-dependent receptor family.</text>
</comment>
<dbReference type="SUPFAM" id="SSF56935">
    <property type="entry name" value="Porins"/>
    <property type="match status" value="1"/>
</dbReference>
<dbReference type="GO" id="GO:0044718">
    <property type="term" value="P:siderophore transmembrane transport"/>
    <property type="evidence" value="ECO:0007669"/>
    <property type="project" value="TreeGrafter"/>
</dbReference>
<dbReference type="InterPro" id="IPR039426">
    <property type="entry name" value="TonB-dep_rcpt-like"/>
</dbReference>
<evidence type="ECO:0000259" key="11">
    <source>
        <dbReference type="Pfam" id="PF00593"/>
    </source>
</evidence>
<dbReference type="EMBL" id="AYYD01000638">
    <property type="protein sequence ID" value="ETK10683.1"/>
    <property type="molecule type" value="Genomic_DNA"/>
</dbReference>
<feature type="domain" description="TonB-dependent receptor plug" evidence="12">
    <location>
        <begin position="39"/>
        <end position="122"/>
    </location>
</feature>
<keyword evidence="6 10" id="KW-0798">TonB box</keyword>
<keyword evidence="9" id="KW-0998">Cell outer membrane</keyword>
<evidence type="ECO:0000256" key="4">
    <source>
        <dbReference type="ARBA" id="ARBA00022692"/>
    </source>
</evidence>
<reference evidence="13 14" key="1">
    <citation type="submission" date="2013-11" db="EMBL/GenBank/DDBJ databases">
        <title>Single cell genomics of uncultured Tannerella BU063 (oral taxon 286).</title>
        <authorList>
            <person name="Beall C.J."/>
            <person name="Campbell A.G."/>
            <person name="Griffen A.L."/>
            <person name="Podar M."/>
            <person name="Leys E.J."/>
        </authorList>
    </citation>
    <scope>NUCLEOTIDE SEQUENCE [LARGE SCALE GENOMIC DNA]</scope>
    <source>
        <strain evidence="13">Cell 6/7/9</strain>
    </source>
</reference>
<keyword evidence="5" id="KW-0732">Signal</keyword>
<feature type="domain" description="TonB-dependent receptor-like beta-barrel" evidence="11">
    <location>
        <begin position="253"/>
        <end position="609"/>
    </location>
</feature>
<dbReference type="GO" id="GO:0009279">
    <property type="term" value="C:cell outer membrane"/>
    <property type="evidence" value="ECO:0007669"/>
    <property type="project" value="UniProtKB-SubCell"/>
</dbReference>
<dbReference type="GO" id="GO:0015344">
    <property type="term" value="F:siderophore uptake transmembrane transporter activity"/>
    <property type="evidence" value="ECO:0007669"/>
    <property type="project" value="TreeGrafter"/>
</dbReference>
<gene>
    <name evidence="13" type="ORF">T231_03600</name>
</gene>
<name>W2CUE6_9BACT</name>
<accession>W2CUE6</accession>
<organism evidence="13 14">
    <name type="scientific">Tannerella sp. oral taxon BU063 isolate Cell 6/7/9</name>
    <dbReference type="NCBI Taxonomy" id="1411021"/>
    <lineage>
        <taxon>Bacteria</taxon>
        <taxon>Pseudomonadati</taxon>
        <taxon>Bacteroidota</taxon>
        <taxon>Bacteroidia</taxon>
        <taxon>Bacteroidales</taxon>
        <taxon>Tannerellaceae</taxon>
        <taxon>Tannerella</taxon>
    </lineage>
</organism>
<comment type="caution">
    <text evidence="13">The sequence shown here is derived from an EMBL/GenBank/DDBJ whole genome shotgun (WGS) entry which is preliminary data.</text>
</comment>
<evidence type="ECO:0000256" key="2">
    <source>
        <dbReference type="ARBA" id="ARBA00022448"/>
    </source>
</evidence>
<comment type="subcellular location">
    <subcellularLocation>
        <location evidence="1">Cell outer membrane</location>
        <topology evidence="1">Multi-pass membrane protein</topology>
    </subcellularLocation>
</comment>
<evidence type="ECO:0000313" key="13">
    <source>
        <dbReference type="EMBL" id="ETK10683.1"/>
    </source>
</evidence>
<keyword evidence="8" id="KW-0675">Receptor</keyword>
<keyword evidence="14" id="KW-1185">Reference proteome</keyword>
<dbReference type="Gene3D" id="2.170.130.10">
    <property type="entry name" value="TonB-dependent receptor, plug domain"/>
    <property type="match status" value="1"/>
</dbReference>
<evidence type="ECO:0000256" key="3">
    <source>
        <dbReference type="ARBA" id="ARBA00022452"/>
    </source>
</evidence>
<dbReference type="InterPro" id="IPR036942">
    <property type="entry name" value="Beta-barrel_TonB_sf"/>
</dbReference>
<dbReference type="AlphaFoldDB" id="W2CUE6"/>
<dbReference type="PATRIC" id="fig|1411021.3.peg.258"/>
<sequence length="658" mass="74210">MLCAWASIVVVTAQERDTTLERRIDEVTVTATPTPRRLTATIPVQVVTGEAIRTLGLQNMADAVRRFAGTTVRDYGGIGGMKTVSVRSLGAHHTAISYDQVAMSNTQAGQIDIGRLSLDNVAMLTLSVGQEEDLLQSARMSASAAVLSIRTEAPQFTSKRRHSLQAHIRAGSFGFVNPYLRLATRWNAHTALSVDANLLRADGVYPFTLVNGSERTREKRYNSDIRSWHSEANLYHTTDRSELRAKVYAFRSERGLPGSVVLYRTGNSERLWDENFFAQANYRWKANDRWTVQAQGKYNYSWNKYEDTDPKYEGGRQTDLNTQHEYYASLAAMGQITDRFKLSLAQDGAINTLNNNVNDNPAPIRFTSLTALRARYRLGRVTMVGTALATLITERVKRGDRPADRSQFTPSFSLTYRPLSDLDLNLRALYKKTFRVPTFNDLYYLRIGNTGLRPELADEYNIGLTWTAAPARLIDQITLTWDGYYNEVRDKIVAFPSTYVWRMVNFGRVRIFGFDVALTAGVPLTHGVRVDLQANYTYQRATDVTSPEAKNYRDQIPYTPLHSGSGSAALRTPWIDAAYTVVAVGDRYYMSQNLPENRVNGYAEHTIALSRTFHIRHPGGCRIRVQAECVNWMDAQYDIIKYYPMPGRSLRATVAVTL</sequence>
<evidence type="ECO:0000256" key="6">
    <source>
        <dbReference type="ARBA" id="ARBA00023077"/>
    </source>
</evidence>
<evidence type="ECO:0000313" key="14">
    <source>
        <dbReference type="Proteomes" id="UP000018874"/>
    </source>
</evidence>
<dbReference type="InterPro" id="IPR037066">
    <property type="entry name" value="Plug_dom_sf"/>
</dbReference>
<evidence type="ECO:0000256" key="7">
    <source>
        <dbReference type="ARBA" id="ARBA00023136"/>
    </source>
</evidence>
<dbReference type="PANTHER" id="PTHR30069">
    <property type="entry name" value="TONB-DEPENDENT OUTER MEMBRANE RECEPTOR"/>
    <property type="match status" value="1"/>
</dbReference>
<evidence type="ECO:0000256" key="9">
    <source>
        <dbReference type="ARBA" id="ARBA00023237"/>
    </source>
</evidence>
<proteinExistence type="inferred from homology"/>
<evidence type="ECO:0000256" key="8">
    <source>
        <dbReference type="ARBA" id="ARBA00023170"/>
    </source>
</evidence>
<dbReference type="InterPro" id="IPR000531">
    <property type="entry name" value="Beta-barrel_TonB"/>
</dbReference>
<keyword evidence="3" id="KW-1134">Transmembrane beta strand</keyword>
<evidence type="ECO:0000256" key="5">
    <source>
        <dbReference type="ARBA" id="ARBA00022729"/>
    </source>
</evidence>
<protein>
    <submittedName>
        <fullName evidence="13">Ligand-gated channel protein</fullName>
    </submittedName>
</protein>
<dbReference type="PANTHER" id="PTHR30069:SF29">
    <property type="entry name" value="HEMOGLOBIN AND HEMOGLOBIN-HAPTOGLOBIN-BINDING PROTEIN 1-RELATED"/>
    <property type="match status" value="1"/>
</dbReference>
<evidence type="ECO:0000256" key="1">
    <source>
        <dbReference type="ARBA" id="ARBA00004571"/>
    </source>
</evidence>
<dbReference type="Gene3D" id="2.40.170.20">
    <property type="entry name" value="TonB-dependent receptor, beta-barrel domain"/>
    <property type="match status" value="1"/>
</dbReference>